<dbReference type="Gramene" id="Manes.08G067700.1.v8.1">
    <property type="protein sequence ID" value="Manes.08G067700.1.v8.1.CDS"/>
    <property type="gene ID" value="Manes.08G067700.v8.1"/>
</dbReference>
<evidence type="ECO:0000313" key="5">
    <source>
        <dbReference type="EMBL" id="OAY43403.1"/>
    </source>
</evidence>
<accession>A0A2C9VE12</accession>
<protein>
    <recommendedName>
        <fullName evidence="4">Phytocyanin domain-containing protein</fullName>
    </recommendedName>
</protein>
<dbReference type="FunFam" id="2.60.40.420:FF:000034">
    <property type="entry name" value="Cupredoxin superfamily protein"/>
    <property type="match status" value="1"/>
</dbReference>
<dbReference type="Proteomes" id="UP000091857">
    <property type="component" value="Chromosome 8"/>
</dbReference>
<feature type="chain" id="PRO_5012880810" description="Phytocyanin domain-containing protein" evidence="3">
    <location>
        <begin position="26"/>
        <end position="177"/>
    </location>
</feature>
<dbReference type="OMA" id="ANTGVKW"/>
<dbReference type="SUPFAM" id="SSF49503">
    <property type="entry name" value="Cupredoxins"/>
    <property type="match status" value="1"/>
</dbReference>
<dbReference type="InterPro" id="IPR003245">
    <property type="entry name" value="Phytocyanin_dom"/>
</dbReference>
<evidence type="ECO:0000313" key="6">
    <source>
        <dbReference type="Proteomes" id="UP000091857"/>
    </source>
</evidence>
<dbReference type="InterPro" id="IPR039391">
    <property type="entry name" value="Phytocyanin-like"/>
</dbReference>
<dbReference type="AlphaFoldDB" id="A0A2C9VE12"/>
<dbReference type="GO" id="GO:0005886">
    <property type="term" value="C:plasma membrane"/>
    <property type="evidence" value="ECO:0000318"/>
    <property type="project" value="GO_Central"/>
</dbReference>
<comment type="caution">
    <text evidence="5">The sequence shown here is derived from an EMBL/GenBank/DDBJ whole genome shotgun (WGS) entry which is preliminary data.</text>
</comment>
<dbReference type="EMBL" id="CM004394">
    <property type="protein sequence ID" value="OAY43403.1"/>
    <property type="molecule type" value="Genomic_DNA"/>
</dbReference>
<dbReference type="PANTHER" id="PTHR33021">
    <property type="entry name" value="BLUE COPPER PROTEIN"/>
    <property type="match status" value="1"/>
</dbReference>
<dbReference type="OrthoDB" id="1896188at2759"/>
<dbReference type="PROSITE" id="PS51485">
    <property type="entry name" value="PHYTOCYANIN"/>
    <property type="match status" value="1"/>
</dbReference>
<dbReference type="InterPro" id="IPR008972">
    <property type="entry name" value="Cupredoxin"/>
</dbReference>
<evidence type="ECO:0000256" key="3">
    <source>
        <dbReference type="SAM" id="SignalP"/>
    </source>
</evidence>
<sequence length="177" mass="19313">MAAAKTWVILVLVLSMSLCGKWVRAQVHHVVGEDRGWDPSTDVASWSSGRTFRVGDKIWFAYSAAHGRIAELKTKEEYESCDVSNPIKIYKDGLFNILLDGEGIRYFVSSNSESCKKGLKLPVEVMPQEPLDAPKITTSENAALGLAAGPTPSASAQLSARFVLLVAAGYWQSCMFV</sequence>
<dbReference type="CDD" id="cd04216">
    <property type="entry name" value="Phytocyanin"/>
    <property type="match status" value="1"/>
</dbReference>
<dbReference type="Pfam" id="PF02298">
    <property type="entry name" value="Cu_bind_like"/>
    <property type="match status" value="1"/>
</dbReference>
<dbReference type="Gene3D" id="2.60.40.420">
    <property type="entry name" value="Cupredoxins - blue copper proteins"/>
    <property type="match status" value="1"/>
</dbReference>
<evidence type="ECO:0000259" key="4">
    <source>
        <dbReference type="PROSITE" id="PS51485"/>
    </source>
</evidence>
<feature type="domain" description="Phytocyanin" evidence="4">
    <location>
        <begin position="27"/>
        <end position="127"/>
    </location>
</feature>
<dbReference type="GO" id="GO:0009055">
    <property type="term" value="F:electron transfer activity"/>
    <property type="evidence" value="ECO:0007669"/>
    <property type="project" value="InterPro"/>
</dbReference>
<name>A0A2C9VE12_MANES</name>
<dbReference type="PANTHER" id="PTHR33021:SF31">
    <property type="entry name" value="OS02G0720100 PROTEIN"/>
    <property type="match status" value="1"/>
</dbReference>
<organism evidence="5 6">
    <name type="scientific">Manihot esculenta</name>
    <name type="common">Cassava</name>
    <name type="synonym">Jatropha manihot</name>
    <dbReference type="NCBI Taxonomy" id="3983"/>
    <lineage>
        <taxon>Eukaryota</taxon>
        <taxon>Viridiplantae</taxon>
        <taxon>Streptophyta</taxon>
        <taxon>Embryophyta</taxon>
        <taxon>Tracheophyta</taxon>
        <taxon>Spermatophyta</taxon>
        <taxon>Magnoliopsida</taxon>
        <taxon>eudicotyledons</taxon>
        <taxon>Gunneridae</taxon>
        <taxon>Pentapetalae</taxon>
        <taxon>rosids</taxon>
        <taxon>fabids</taxon>
        <taxon>Malpighiales</taxon>
        <taxon>Euphorbiaceae</taxon>
        <taxon>Crotonoideae</taxon>
        <taxon>Manihoteae</taxon>
        <taxon>Manihot</taxon>
    </lineage>
</organism>
<evidence type="ECO:0000256" key="1">
    <source>
        <dbReference type="ARBA" id="ARBA00023157"/>
    </source>
</evidence>
<keyword evidence="1" id="KW-1015">Disulfide bond</keyword>
<reference evidence="6" key="1">
    <citation type="journal article" date="2016" name="Nat. Biotechnol.">
        <title>Sequencing wild and cultivated cassava and related species reveals extensive interspecific hybridization and genetic diversity.</title>
        <authorList>
            <person name="Bredeson J.V."/>
            <person name="Lyons J.B."/>
            <person name="Prochnik S.E."/>
            <person name="Wu G.A."/>
            <person name="Ha C.M."/>
            <person name="Edsinger-Gonzales E."/>
            <person name="Grimwood J."/>
            <person name="Schmutz J."/>
            <person name="Rabbi I.Y."/>
            <person name="Egesi C."/>
            <person name="Nauluvula P."/>
            <person name="Lebot V."/>
            <person name="Ndunguru J."/>
            <person name="Mkamilo G."/>
            <person name="Bart R.S."/>
            <person name="Setter T.L."/>
            <person name="Gleadow R.M."/>
            <person name="Kulakow P."/>
            <person name="Ferguson M.E."/>
            <person name="Rounsley S."/>
            <person name="Rokhsar D.S."/>
        </authorList>
    </citation>
    <scope>NUCLEOTIDE SEQUENCE [LARGE SCALE GENOMIC DNA]</scope>
    <source>
        <strain evidence="6">cv. AM560-2</strain>
    </source>
</reference>
<evidence type="ECO:0000256" key="2">
    <source>
        <dbReference type="ARBA" id="ARBA00023180"/>
    </source>
</evidence>
<feature type="signal peptide" evidence="3">
    <location>
        <begin position="1"/>
        <end position="25"/>
    </location>
</feature>
<keyword evidence="3" id="KW-0732">Signal</keyword>
<dbReference type="STRING" id="3983.A0A2C9VE12"/>
<keyword evidence="2" id="KW-0325">Glycoprotein</keyword>
<proteinExistence type="predicted"/>
<keyword evidence="6" id="KW-1185">Reference proteome</keyword>
<gene>
    <name evidence="5" type="ORF">MANES_08G067700v8</name>
</gene>